<feature type="region of interest" description="Disordered" evidence="8">
    <location>
        <begin position="57"/>
        <end position="76"/>
    </location>
</feature>
<feature type="transmembrane region" description="Helical" evidence="9">
    <location>
        <begin position="954"/>
        <end position="973"/>
    </location>
</feature>
<comment type="subcellular location">
    <subcellularLocation>
        <location evidence="1">Membrane</location>
        <topology evidence="1">Multi-pass membrane protein</topology>
    </subcellularLocation>
</comment>
<dbReference type="Proteomes" id="UP001162060">
    <property type="component" value="Unassembled WGS sequence"/>
</dbReference>
<keyword evidence="7 9" id="KW-0472">Membrane</keyword>
<keyword evidence="4" id="KW-0547">Nucleotide-binding</keyword>
<dbReference type="Pfam" id="PF00664">
    <property type="entry name" value="ABC_membrane"/>
    <property type="match status" value="2"/>
</dbReference>
<keyword evidence="2" id="KW-0813">Transport</keyword>
<organism evidence="12 13">
    <name type="scientific">Peronospora matthiolae</name>
    <dbReference type="NCBI Taxonomy" id="2874970"/>
    <lineage>
        <taxon>Eukaryota</taxon>
        <taxon>Sar</taxon>
        <taxon>Stramenopiles</taxon>
        <taxon>Oomycota</taxon>
        <taxon>Peronosporomycetes</taxon>
        <taxon>Peronosporales</taxon>
        <taxon>Peronosporaceae</taxon>
        <taxon>Peronospora</taxon>
    </lineage>
</organism>
<feature type="domain" description="ABC transporter" evidence="10">
    <location>
        <begin position="498"/>
        <end position="744"/>
    </location>
</feature>
<evidence type="ECO:0000256" key="4">
    <source>
        <dbReference type="ARBA" id="ARBA00022741"/>
    </source>
</evidence>
<evidence type="ECO:0000256" key="9">
    <source>
        <dbReference type="SAM" id="Phobius"/>
    </source>
</evidence>
<feature type="domain" description="ABC transporter" evidence="10">
    <location>
        <begin position="1151"/>
        <end position="1398"/>
    </location>
</feature>
<feature type="transmembrane region" description="Helical" evidence="9">
    <location>
        <begin position="293"/>
        <end position="311"/>
    </location>
</feature>
<dbReference type="SUPFAM" id="SSF90123">
    <property type="entry name" value="ABC transporter transmembrane region"/>
    <property type="match status" value="2"/>
</dbReference>
<dbReference type="Gene3D" id="3.40.50.300">
    <property type="entry name" value="P-loop containing nucleotide triphosphate hydrolases"/>
    <property type="match status" value="2"/>
</dbReference>
<evidence type="ECO:0000313" key="13">
    <source>
        <dbReference type="Proteomes" id="UP001162060"/>
    </source>
</evidence>
<feature type="transmembrane region" description="Helical" evidence="9">
    <location>
        <begin position="317"/>
        <end position="336"/>
    </location>
</feature>
<feature type="transmembrane region" description="Helical" evidence="9">
    <location>
        <begin position="214"/>
        <end position="238"/>
    </location>
</feature>
<dbReference type="SUPFAM" id="SSF52540">
    <property type="entry name" value="P-loop containing nucleoside triphosphate hydrolases"/>
    <property type="match status" value="2"/>
</dbReference>
<feature type="transmembrane region" description="Helical" evidence="9">
    <location>
        <begin position="1044"/>
        <end position="1063"/>
    </location>
</feature>
<gene>
    <name evidence="12" type="ORF">PM001_LOCUS10273</name>
</gene>
<feature type="transmembrane region" description="Helical" evidence="9">
    <location>
        <begin position="855"/>
        <end position="875"/>
    </location>
</feature>
<dbReference type="PANTHER" id="PTHR43394:SF18">
    <property type="entry name" value="ABC TRANSPORTER B FAMILY MEMBER 11-LIKE"/>
    <property type="match status" value="1"/>
</dbReference>
<feature type="transmembrane region" description="Helical" evidence="9">
    <location>
        <begin position="430"/>
        <end position="448"/>
    </location>
</feature>
<evidence type="ECO:0000256" key="8">
    <source>
        <dbReference type="SAM" id="MobiDB-lite"/>
    </source>
</evidence>
<feature type="transmembrane region" description="Helical" evidence="9">
    <location>
        <begin position="395"/>
        <end position="415"/>
    </location>
</feature>
<feature type="transmembrane region" description="Helical" evidence="9">
    <location>
        <begin position="170"/>
        <end position="194"/>
    </location>
</feature>
<feature type="domain" description="ABC transmembrane type-1" evidence="11">
    <location>
        <begin position="801"/>
        <end position="1100"/>
    </location>
</feature>
<dbReference type="Gene3D" id="1.20.1560.10">
    <property type="entry name" value="ABC transporter type 1, transmembrane domain"/>
    <property type="match status" value="1"/>
</dbReference>
<evidence type="ECO:0000256" key="3">
    <source>
        <dbReference type="ARBA" id="ARBA00022692"/>
    </source>
</evidence>
<dbReference type="Pfam" id="PF00005">
    <property type="entry name" value="ABC_tran"/>
    <property type="match status" value="2"/>
</dbReference>
<dbReference type="GO" id="GO:0016887">
    <property type="term" value="F:ATP hydrolysis activity"/>
    <property type="evidence" value="ECO:0007669"/>
    <property type="project" value="InterPro"/>
</dbReference>
<dbReference type="FunFam" id="3.40.50.300:FF:000604">
    <property type="entry name" value="ABC transporter B family member 28"/>
    <property type="match status" value="1"/>
</dbReference>
<feature type="transmembrane region" description="Helical" evidence="9">
    <location>
        <begin position="797"/>
        <end position="819"/>
    </location>
</feature>
<feature type="region of interest" description="Disordered" evidence="8">
    <location>
        <begin position="1122"/>
        <end position="1144"/>
    </location>
</feature>
<evidence type="ECO:0000256" key="7">
    <source>
        <dbReference type="ARBA" id="ARBA00023136"/>
    </source>
</evidence>
<dbReference type="InterPro" id="IPR039421">
    <property type="entry name" value="Type_1_exporter"/>
</dbReference>
<dbReference type="InterPro" id="IPR027417">
    <property type="entry name" value="P-loop_NTPase"/>
</dbReference>
<dbReference type="EMBL" id="CAKLBY020000086">
    <property type="protein sequence ID" value="CAK7925123.1"/>
    <property type="molecule type" value="Genomic_DNA"/>
</dbReference>
<comment type="caution">
    <text evidence="12">The sequence shown here is derived from an EMBL/GenBank/DDBJ whole genome shotgun (WGS) entry which is preliminary data.</text>
</comment>
<feature type="compositionally biased region" description="Polar residues" evidence="8">
    <location>
        <begin position="1122"/>
        <end position="1132"/>
    </location>
</feature>
<dbReference type="GO" id="GO:0090374">
    <property type="term" value="P:oligopeptide export from mitochondrion"/>
    <property type="evidence" value="ECO:0007669"/>
    <property type="project" value="TreeGrafter"/>
</dbReference>
<evidence type="ECO:0000256" key="2">
    <source>
        <dbReference type="ARBA" id="ARBA00022448"/>
    </source>
</evidence>
<dbReference type="GO" id="GO:0015421">
    <property type="term" value="F:ABC-type oligopeptide transporter activity"/>
    <property type="evidence" value="ECO:0007669"/>
    <property type="project" value="TreeGrafter"/>
</dbReference>
<dbReference type="PROSITE" id="PS50893">
    <property type="entry name" value="ABC_TRANSPORTER_2"/>
    <property type="match status" value="2"/>
</dbReference>
<reference evidence="12" key="1">
    <citation type="submission" date="2024-01" db="EMBL/GenBank/DDBJ databases">
        <authorList>
            <person name="Webb A."/>
        </authorList>
    </citation>
    <scope>NUCLEOTIDE SEQUENCE</scope>
    <source>
        <strain evidence="12">Pm1</strain>
    </source>
</reference>
<name>A0AAV1TVM5_9STRA</name>
<feature type="domain" description="ABC transmembrane type-1" evidence="11">
    <location>
        <begin position="176"/>
        <end position="456"/>
    </location>
</feature>
<dbReference type="InterPro" id="IPR003593">
    <property type="entry name" value="AAA+_ATPase"/>
</dbReference>
<evidence type="ECO:0000256" key="6">
    <source>
        <dbReference type="ARBA" id="ARBA00022989"/>
    </source>
</evidence>
<accession>A0AAV1TVM5</accession>
<feature type="region of interest" description="Disordered" evidence="8">
    <location>
        <begin position="749"/>
        <end position="778"/>
    </location>
</feature>
<evidence type="ECO:0000256" key="5">
    <source>
        <dbReference type="ARBA" id="ARBA00022840"/>
    </source>
</evidence>
<proteinExistence type="predicted"/>
<evidence type="ECO:0008006" key="14">
    <source>
        <dbReference type="Google" id="ProtNLM"/>
    </source>
</evidence>
<protein>
    <recommendedName>
        <fullName evidence="14">ABC transporter</fullName>
    </recommendedName>
</protein>
<sequence length="1417" mass="154450">MRLYSLLADENVMDLSTWSIAPDPQFPHRPRRSSFSNSFNSEFTSTESVCSITSSQVYEPGTEGDRGFEGNAVNPRDFGLRSTGRRVHIPDSNNDVASPSVNRVRTSSRTSRFRQTTDIVEALRELREHRVADHDELPSASRFGTGIQLRPTSVTLFQQLVTRLLTRRDLLIWTTGLVAAAIHGALWSCLTMQVRAASAAFNPFDRRDATSTALTLLLLSLALGTTACAAHLCLTHIAERVLTCSRQQILRHLLVYLPQSWFDVNQLTLSALDCSILARDDAELIRHGFGPNLGALFQFFAQFITSFIVAFRTQRDLALAITCVAPVIMVVQSVLATSGGSKPTAETEADATAHEALTNLRTVFALNAQRRVREKHALCLRTTERELIATHGKQAVLQSFVTGSFWLMSAIGLWYGGTKVYEVEAAPGEVFATLLGVVIGSHALGNLISSFRAVSRARNAASKLFVLLETFSGGIDRCRHDELVQTPLIRPTSCSGALMAVDLHFAYPSRPQRLVLRGCNVSLLSGECVAVVGGSGSGKSTLVTLLMRLYEPSQGLILLDGCKAQTIDPMWMRAQLGVVPQQVTLFRASIFDNITVGYVVLRELHGASTEKIMEQVVHAAKRADVHDFIMSLPKGYDTRLEENEALKLTILQRQRIALARALVRDPKVLILDEVAISPHELISRFGDTIRAGSTTMLLCTSQVNSAAVQYADKLVVLEAGKIVEQGTHVELLQRRNSFYRQLHLSQFSTNRQQQQRPAGEPTPPQTCHQQVVKPTPASSTALTKRGIKALARPERNFLSYGLFASVLLGLCGPLLGLAISELLADMTQQYGAFLESQDATTFDEVLRPQVTRCSIFLSVGAIIVMIVQSMQLFFLDAAAERLASHLRDLHFSSLLAQPLPFFDAPEHNPTSLTEELATQAPAASLAIGRAQGHKLQIECTFAATLVAAFYRGSWMLSLVLIAAAPLLLIGEAVQHQRRLQTPLGDGSESEEAANVHVREALIHRRAIVMLGLGNSWCSSFDELLQRPLRHARHEARLEALSRSFSASVLVAVCAVVCWLSSILVRDGDATIRELVHSMVIILVAVQSSGLAAAWLNQLDGASEAGASILALRDAAIALNVSDRPTSRSSGKSSDSEQQDPMPQSPLFRGGITLEDVHFAYPARPTVSILNGFTLHVEAGQTVALCGPRGAGMSTVFALLEKFYTLSPASGNSGRVMLDEVDIRSLDVAWLRAQIGFVSSEPTLFLGTVAENIAYGMAAPPTLEMIVAAAEVAHAHAFISYLPEAYATRVGGQVQLTPSQRQRIALARAVLQDARLLLLDEPTRGLGAESEKIAVQQALDTIVAQRVRRTTIIAAHPCESATVRNADSIYVIQNGQVVDQGTHSELFQRRDGLYSRLLRESAWSIASSSSYTVNSNPT</sequence>
<dbReference type="GO" id="GO:0005743">
    <property type="term" value="C:mitochondrial inner membrane"/>
    <property type="evidence" value="ECO:0007669"/>
    <property type="project" value="TreeGrafter"/>
</dbReference>
<dbReference type="PANTHER" id="PTHR43394">
    <property type="entry name" value="ATP-DEPENDENT PERMEASE MDL1, MITOCHONDRIAL"/>
    <property type="match status" value="1"/>
</dbReference>
<keyword evidence="6 9" id="KW-1133">Transmembrane helix</keyword>
<dbReference type="SMART" id="SM00382">
    <property type="entry name" value="AAA"/>
    <property type="match status" value="2"/>
</dbReference>
<keyword evidence="5" id="KW-0067">ATP-binding</keyword>
<evidence type="ECO:0000313" key="12">
    <source>
        <dbReference type="EMBL" id="CAK7925123.1"/>
    </source>
</evidence>
<keyword evidence="3 9" id="KW-0812">Transmembrane</keyword>
<dbReference type="PROSITE" id="PS50929">
    <property type="entry name" value="ABC_TM1F"/>
    <property type="match status" value="2"/>
</dbReference>
<evidence type="ECO:0000256" key="1">
    <source>
        <dbReference type="ARBA" id="ARBA00004141"/>
    </source>
</evidence>
<dbReference type="InterPro" id="IPR011527">
    <property type="entry name" value="ABC1_TM_dom"/>
</dbReference>
<dbReference type="InterPro" id="IPR036640">
    <property type="entry name" value="ABC1_TM_sf"/>
</dbReference>
<evidence type="ECO:0000259" key="11">
    <source>
        <dbReference type="PROSITE" id="PS50929"/>
    </source>
</evidence>
<dbReference type="GO" id="GO:0005524">
    <property type="term" value="F:ATP binding"/>
    <property type="evidence" value="ECO:0007669"/>
    <property type="project" value="UniProtKB-KW"/>
</dbReference>
<dbReference type="InterPro" id="IPR003439">
    <property type="entry name" value="ABC_transporter-like_ATP-bd"/>
</dbReference>
<evidence type="ECO:0000259" key="10">
    <source>
        <dbReference type="PROSITE" id="PS50893"/>
    </source>
</evidence>